<comment type="caution">
    <text evidence="3">The sequence shown here is derived from an EMBL/GenBank/DDBJ whole genome shotgun (WGS) entry which is preliminary data.</text>
</comment>
<evidence type="ECO:0000256" key="1">
    <source>
        <dbReference type="ARBA" id="ARBA00023172"/>
    </source>
</evidence>
<dbReference type="GO" id="GO:0003677">
    <property type="term" value="F:DNA binding"/>
    <property type="evidence" value="ECO:0007669"/>
    <property type="project" value="InterPro"/>
</dbReference>
<evidence type="ECO:0000313" key="4">
    <source>
        <dbReference type="Proteomes" id="UP000786185"/>
    </source>
</evidence>
<keyword evidence="1" id="KW-0233">DNA recombination</keyword>
<feature type="domain" description="Tyr recombinase" evidence="2">
    <location>
        <begin position="49"/>
        <end position="218"/>
    </location>
</feature>
<evidence type="ECO:0000313" key="3">
    <source>
        <dbReference type="EMBL" id="MBF4437889.1"/>
    </source>
</evidence>
<organism evidence="3 4">
    <name type="scientific">Vibrio anguillarum</name>
    <name type="common">Listonella anguillarum</name>
    <dbReference type="NCBI Taxonomy" id="55601"/>
    <lineage>
        <taxon>Bacteria</taxon>
        <taxon>Pseudomonadati</taxon>
        <taxon>Pseudomonadota</taxon>
        <taxon>Gammaproteobacteria</taxon>
        <taxon>Vibrionales</taxon>
        <taxon>Vibrionaceae</taxon>
        <taxon>Vibrio</taxon>
    </lineage>
</organism>
<evidence type="ECO:0000259" key="2">
    <source>
        <dbReference type="PROSITE" id="PS51898"/>
    </source>
</evidence>
<gene>
    <name evidence="3" type="ORF">ERJ77_26090</name>
</gene>
<protein>
    <submittedName>
        <fullName evidence="3">Site-specific integrase</fullName>
    </submittedName>
</protein>
<feature type="non-terminal residue" evidence="3">
    <location>
        <position position="1"/>
    </location>
</feature>
<dbReference type="GO" id="GO:0006310">
    <property type="term" value="P:DNA recombination"/>
    <property type="evidence" value="ECO:0007669"/>
    <property type="project" value="UniProtKB-KW"/>
</dbReference>
<dbReference type="Pfam" id="PF00589">
    <property type="entry name" value="Phage_integrase"/>
    <property type="match status" value="1"/>
</dbReference>
<dbReference type="GO" id="GO:0015074">
    <property type="term" value="P:DNA integration"/>
    <property type="evidence" value="ECO:0007669"/>
    <property type="project" value="InterPro"/>
</dbReference>
<dbReference type="InterPro" id="IPR011010">
    <property type="entry name" value="DNA_brk_join_enz"/>
</dbReference>
<sequence length="218" mass="25097">VRISNKGNKAQHAMLSHLNRSHSKEIIVYTTGLTRPFKNIKKPQDADIRELNPLREDEKQELYKHLDIENSSDTKALMLYLKTEVGLRLEELITFPASVVEKPKAKVVKVPIGERINGCLTKYRKDRTIEIPAHVMELLYEYKLSKARKEAIESGLLRHNHLFVQSNGSIYAPNTIQKHVEAVRNDLIISGLDIYFATHDLRATFATDWLYNKYIETG</sequence>
<dbReference type="PROSITE" id="PS51898">
    <property type="entry name" value="TYR_RECOMBINASE"/>
    <property type="match status" value="1"/>
</dbReference>
<dbReference type="CDD" id="cd00397">
    <property type="entry name" value="DNA_BRE_C"/>
    <property type="match status" value="1"/>
</dbReference>
<proteinExistence type="predicted"/>
<dbReference type="SUPFAM" id="SSF56349">
    <property type="entry name" value="DNA breaking-rejoining enzymes"/>
    <property type="match status" value="1"/>
</dbReference>
<dbReference type="AlphaFoldDB" id="A0AAW4BKN0"/>
<dbReference type="EMBL" id="SCLC01001444">
    <property type="protein sequence ID" value="MBF4437889.1"/>
    <property type="molecule type" value="Genomic_DNA"/>
</dbReference>
<feature type="non-terminal residue" evidence="3">
    <location>
        <position position="218"/>
    </location>
</feature>
<reference evidence="3" key="1">
    <citation type="journal article" date="2021" name="PeerJ">
        <title>Analysis of 44 Vibrio anguillarum genomes reveals high genetic diversity.</title>
        <authorList>
            <person name="Hansen M.J."/>
            <person name="Dalsgaard I."/>
        </authorList>
    </citation>
    <scope>NUCLEOTIDE SEQUENCE</scope>
    <source>
        <strain evidence="3">850617-1/1</strain>
    </source>
</reference>
<dbReference type="Gene3D" id="1.10.443.10">
    <property type="entry name" value="Intergrase catalytic core"/>
    <property type="match status" value="1"/>
</dbReference>
<dbReference type="InterPro" id="IPR013762">
    <property type="entry name" value="Integrase-like_cat_sf"/>
</dbReference>
<name>A0AAW4BKN0_VIBAN</name>
<accession>A0AAW4BKN0</accession>
<dbReference type="InterPro" id="IPR002104">
    <property type="entry name" value="Integrase_catalytic"/>
</dbReference>
<dbReference type="Proteomes" id="UP000786185">
    <property type="component" value="Unassembled WGS sequence"/>
</dbReference>